<feature type="compositionally biased region" description="Basic and acidic residues" evidence="1">
    <location>
        <begin position="74"/>
        <end position="85"/>
    </location>
</feature>
<evidence type="ECO:0000256" key="1">
    <source>
        <dbReference type="SAM" id="MobiDB-lite"/>
    </source>
</evidence>
<feature type="compositionally biased region" description="Basic residues" evidence="1">
    <location>
        <begin position="216"/>
        <end position="231"/>
    </location>
</feature>
<organism evidence="2 3">
    <name type="scientific">Durusdinium trenchii</name>
    <dbReference type="NCBI Taxonomy" id="1381693"/>
    <lineage>
        <taxon>Eukaryota</taxon>
        <taxon>Sar</taxon>
        <taxon>Alveolata</taxon>
        <taxon>Dinophyceae</taxon>
        <taxon>Suessiales</taxon>
        <taxon>Symbiodiniaceae</taxon>
        <taxon>Durusdinium</taxon>
    </lineage>
</organism>
<protein>
    <submittedName>
        <fullName evidence="2">Uncharacterized protein</fullName>
    </submittedName>
</protein>
<feature type="compositionally biased region" description="Basic and acidic residues" evidence="1">
    <location>
        <begin position="54"/>
        <end position="64"/>
    </location>
</feature>
<feature type="region of interest" description="Disordered" evidence="1">
    <location>
        <begin position="35"/>
        <end position="319"/>
    </location>
</feature>
<dbReference type="Proteomes" id="UP001642484">
    <property type="component" value="Unassembled WGS sequence"/>
</dbReference>
<dbReference type="EMBL" id="CAXAMN010027583">
    <property type="protein sequence ID" value="CAK9111635.1"/>
    <property type="molecule type" value="Genomic_DNA"/>
</dbReference>
<name>A0ABP0SHA7_9DINO</name>
<sequence>METLPMTDSQVEESSYALAKEEAVPIHLSTTFVYDASPAKKPEQAAADGNGKPSEPEVMHDPVETKPVIAKPVDSVETKPLETKPVDPLQTKPVDRVEPETKPVDPLETKPVEELETKPVDRVELLETKPTKPVDPPETKPVDRVEPETKPVDRVEPPLETKPVDSMLHEPEATQRNSPESDGQDVPPVRRAAQDAWKEVVHSKAPPEEKEEHAQGRGRGRGRGRAMKRPAAKAEVKALPAEGEDADEVDSSCRNLGEAFEQVADEEAPGESKPEGGKPARKRKPQAAKAEVKDKKAKNSVKDDKEKNAAEKNGSEVNDEMAALLKNRATFAGRRPPQKEEARERFIAMVSTYMTKIEPHITNTTSVQANGSADDYRKAVERYVDKFLESHEVDGHPCDAGEVRPVFDDAGDRVLNLGGGKQRYIEEKCLNAVFRISLWMQNYGGGSPYASDNPLRPIPVELLGRVRERSVDMDAATLDDDMRKELEVLESWLAQNEPDRPVAAPLRSDHLSVASRGDSGAGCQQTSIDLDQDSDVEIEDVGIPMGKEVPSSPYYRDPMPHIEDLQKPDACFDGDKVHVAPVTPVEIPNPGADGLDGGSPRSGAYVGKAAGSTQALMDIPSLDDELAPKPHLGVHDLSPGAIRQRANRIFTPRADGSLKVSKVIFDEWRGKGKERKLLEQIFRQCGYCPETFVTEVEVLREEMRETELIVEGQFATEADMVEWGFSEQRIEAVKAHCRSNPTKLLRQDPYEKTLLYYVERCVKGTEKRTSRLHTKKRVRFEEGGIEGMDDGFDLPDSGGVDDQKLLDEADKTDAASKKRKLLGVPELDPDALPSAQVTSYLTALAKRMKKMEELNDKFAVQTLTDLQSRLKAAIVDSARDLEAIHADLSKEYSQGVIKGYPKEVEMKLRATIDKASNATSPQWALSPGSEQREPGDVASNYAEVLADGVPAASLRQYGVEARAEVGEGRKALAPTNACRDAHAFIKRWGLKWKVEASHFKHCESGEVFEFPYLSPLSFTKFLLQNCPELVTGGVVDANHARQNLEQFWAAFKAIEPQHVFFQQDDPQRKPSNTLAFCLHGDEGRGPKKGNTCVISMETMLGLPDPSSEWDANHCPDCHPLDKDTRRFNIGAMQNNEQGALPLCAKQLVNLRQHSYLTKFVLCVLPNKYYKKTGVLDAFMEQLCSEFRTLFTQGVVVGTTTWFGCVLGLKGDLRWYEKIARLDRCFNKQLGHLMCMCHECAAGSAQTPWEDGSHEPVWGHTLYLNRPWKESNVPPIVDIPFRDDAPEAMLRRDLFHNTRVGILRDLVGSGVMLILLFGYFHGRRGEVSNNREALLERAHSHFQLYCQSTHHYPALHSFTSMFFNAVRSWHYSWVNSKGSDTCLLIGWLKVLAVSCLNDIRDELHRPALETIVKATTCVQGWENILYNHGLWLTKPCAAVLYRHFHDFVQAYNKLAHLCLYTHRVPGFAMKAKLHMLMHTKWELYSQLKKPHVVWVLNPSAWNCDMCEDVVGRVSRLSRRVSPQIPVRRTLDLYLIKCKSVFGRYKSKKPVSKRRLKKTTAKK</sequence>
<evidence type="ECO:0000313" key="2">
    <source>
        <dbReference type="EMBL" id="CAK9111635.1"/>
    </source>
</evidence>
<gene>
    <name evidence="2" type="ORF">CCMP2556_LOCUS51803</name>
</gene>
<keyword evidence="3" id="KW-1185">Reference proteome</keyword>
<accession>A0ABP0SHA7</accession>
<reference evidence="2 3" key="1">
    <citation type="submission" date="2024-02" db="EMBL/GenBank/DDBJ databases">
        <authorList>
            <person name="Chen Y."/>
            <person name="Shah S."/>
            <person name="Dougan E. K."/>
            <person name="Thang M."/>
            <person name="Chan C."/>
        </authorList>
    </citation>
    <scope>NUCLEOTIDE SEQUENCE [LARGE SCALE GENOMIC DNA]</scope>
</reference>
<comment type="caution">
    <text evidence="2">The sequence shown here is derived from an EMBL/GenBank/DDBJ whole genome shotgun (WGS) entry which is preliminary data.</text>
</comment>
<evidence type="ECO:0000313" key="3">
    <source>
        <dbReference type="Proteomes" id="UP001642484"/>
    </source>
</evidence>
<proteinExistence type="predicted"/>
<feature type="compositionally biased region" description="Basic and acidic residues" evidence="1">
    <location>
        <begin position="192"/>
        <end position="215"/>
    </location>
</feature>
<feature type="compositionally biased region" description="Basic and acidic residues" evidence="1">
    <location>
        <begin position="93"/>
        <end position="173"/>
    </location>
</feature>
<feature type="compositionally biased region" description="Basic and acidic residues" evidence="1">
    <location>
        <begin position="300"/>
        <end position="314"/>
    </location>
</feature>